<dbReference type="InterPro" id="IPR009014">
    <property type="entry name" value="Transketo_C/PFOR_II"/>
</dbReference>
<accession>A0A7Z7YF84</accession>
<dbReference type="CDD" id="cd02012">
    <property type="entry name" value="TPP_TK"/>
    <property type="match status" value="1"/>
</dbReference>
<dbReference type="PANTHER" id="PTHR43522:SF2">
    <property type="entry name" value="TRANSKETOLASE 1-RELATED"/>
    <property type="match status" value="1"/>
</dbReference>
<dbReference type="InterPro" id="IPR005475">
    <property type="entry name" value="Transketolase-like_Pyr-bd"/>
</dbReference>
<evidence type="ECO:0000256" key="2">
    <source>
        <dbReference type="ARBA" id="ARBA00001936"/>
    </source>
</evidence>
<feature type="binding site" evidence="17">
    <location>
        <position position="171"/>
    </location>
    <ligand>
        <name>thiamine diphosphate</name>
        <dbReference type="ChEBI" id="CHEBI:58937"/>
    </ligand>
</feature>
<feature type="binding site" evidence="16">
    <location>
        <position position="477"/>
    </location>
    <ligand>
        <name>substrate</name>
    </ligand>
</feature>
<dbReference type="GO" id="GO:0046872">
    <property type="term" value="F:metal ion binding"/>
    <property type="evidence" value="ECO:0007669"/>
    <property type="project" value="UniProtKB-KW"/>
</dbReference>
<dbReference type="EC" id="2.2.1.1" evidence="7 14"/>
<dbReference type="GO" id="GO:0009052">
    <property type="term" value="P:pentose-phosphate shunt, non-oxidative branch"/>
    <property type="evidence" value="ECO:0007669"/>
    <property type="project" value="UniProtKB-ARBA"/>
</dbReference>
<feature type="binding site" evidence="16">
    <location>
        <position position="400"/>
    </location>
    <ligand>
        <name>substrate</name>
    </ligand>
</feature>
<dbReference type="Pfam" id="PF00456">
    <property type="entry name" value="Transketolase_N"/>
    <property type="match status" value="1"/>
</dbReference>
<dbReference type="PROSITE" id="PS00802">
    <property type="entry name" value="TRANSKETOLASE_2"/>
    <property type="match status" value="1"/>
</dbReference>
<dbReference type="InterPro" id="IPR020826">
    <property type="entry name" value="Transketolase_BS"/>
</dbReference>
<evidence type="ECO:0000256" key="8">
    <source>
        <dbReference type="ARBA" id="ARBA00022679"/>
    </source>
</evidence>
<evidence type="ECO:0000256" key="10">
    <source>
        <dbReference type="ARBA" id="ARBA00022837"/>
    </source>
</evidence>
<dbReference type="Gene3D" id="3.40.50.970">
    <property type="match status" value="2"/>
</dbReference>
<comment type="cofactor">
    <cofactor evidence="2">
        <name>Mn(2+)</name>
        <dbReference type="ChEBI" id="CHEBI:29035"/>
    </cofactor>
</comment>
<evidence type="ECO:0000313" key="23">
    <source>
        <dbReference type="EMBL" id="TBM44034.1"/>
    </source>
</evidence>
<feature type="site" description="Important for catalytic activity" evidence="19">
    <location>
        <position position="41"/>
    </location>
</feature>
<keyword evidence="21" id="KW-1133">Transmembrane helix</keyword>
<dbReference type="SMART" id="SM00861">
    <property type="entry name" value="Transket_pyr"/>
    <property type="match status" value="1"/>
</dbReference>
<feature type="site" description="Important for catalytic activity" evidence="19">
    <location>
        <position position="276"/>
    </location>
</feature>
<dbReference type="FunFam" id="3.40.50.920:FF:000003">
    <property type="entry name" value="Transketolase"/>
    <property type="match status" value="1"/>
</dbReference>
<dbReference type="EMBL" id="SISP01000007">
    <property type="protein sequence ID" value="TBM44034.1"/>
    <property type="molecule type" value="Genomic_DNA"/>
</dbReference>
<evidence type="ECO:0000256" key="20">
    <source>
        <dbReference type="RuleBase" id="RU004996"/>
    </source>
</evidence>
<comment type="cofactor">
    <cofactor evidence="3">
        <name>Co(2+)</name>
        <dbReference type="ChEBI" id="CHEBI:48828"/>
    </cofactor>
</comment>
<feature type="transmembrane region" description="Helical" evidence="21">
    <location>
        <begin position="432"/>
        <end position="453"/>
    </location>
</feature>
<reference evidence="23 24" key="1">
    <citation type="submission" date="2019-02" db="EMBL/GenBank/DDBJ databases">
        <title>Genomic plasticity associated with the antimicrobial resistance in Vibrio cholerae.</title>
        <authorList>
            <person name="Verma J."/>
            <person name="Bag S."/>
            <person name="Saha B."/>
            <person name="Kumar P."/>
            <person name="Ghosh T.S."/>
            <person name="Dayal M."/>
            <person name="Senapati T."/>
            <person name="Mehra S."/>
            <person name="Dey P."/>
            <person name="Desigamani A."/>
            <person name="Kumar D."/>
            <person name="Rana P."/>
            <person name="Kumar B."/>
            <person name="Maiti T.K."/>
            <person name="Sharma N.C."/>
            <person name="Bhadra R.K."/>
            <person name="Mutreja A."/>
            <person name="Nair G.B."/>
            <person name="Ramamurthy T."/>
            <person name="Das B."/>
        </authorList>
    </citation>
    <scope>NUCLEOTIDE SEQUENCE [LARGE SCALE GENOMIC DNA]</scope>
    <source>
        <strain evidence="23 24">IDH06781</strain>
    </source>
</reference>
<dbReference type="CDD" id="cd07033">
    <property type="entry name" value="TPP_PYR_DXS_TK_like"/>
    <property type="match status" value="1"/>
</dbReference>
<evidence type="ECO:0000256" key="19">
    <source>
        <dbReference type="PIRSR" id="PIRSR605478-5"/>
    </source>
</evidence>
<sequence>MLNALRSTSFIEMSNTMNRKQLANAIRALSMDGVQKANSGHPGAPMGMADIAEVLWRSHLNHNPQNPNWADRDRFVLSNGHGSMLIYSLLHLSGYQLSIDDLKNFRQLHSKTPGHPEYGYAPGIETTTGPLGQGITNAVGMAIAEKALAAQFNKPGHDIVDHFTYVFMGDGCLMEGISHEACSLAGTLGLGKLIAFWDDNGISIDGHVEGWFSDDTPKRFEAYGWHVIPAVDGHDADAINAAIEAAKAETSRPTLICTKTIIGFGSPNKAGSHDCHGAPLGNDEIKAAREFLGWEYAPFEIPADIYAAWDAKQAGASKEAAWDKKFAAYAKAYPAEAAEYKRRVAGELPANWEAATSEIIANLQANPANIASRKASQNALEAFGKLLPEFMGGSADLAPSNLTMWSGSKSLTAEDASGNYIHYGVREFGMTAIINGIALHGGFVPYGATFLMFMEYARNAMRMAALMKVQNIQVYTHDSIGLGEDGPTHQPVEQIASLRMTPNMSTWRPCDQVESAVAWKLAIERKDAPSALIFSRQNLAQQPRSAEQVANIAKGGYILKDCAGQPELILIATGSEVELAVAAYEQLSAEGKAVRVVSMPSTDAFDKQDAAYREAVLPAAVTKRIAIEAGIADFWYKYVGFGGRIIGMTSFGESAPAGELFKLFGFTTENVVKQAKELLA</sequence>
<evidence type="ECO:0000256" key="21">
    <source>
        <dbReference type="SAM" id="Phobius"/>
    </source>
</evidence>
<feature type="binding site" evidence="16">
    <location>
        <position position="373"/>
    </location>
    <ligand>
        <name>substrate</name>
    </ligand>
</feature>
<evidence type="ECO:0000256" key="16">
    <source>
        <dbReference type="PIRSR" id="PIRSR605478-2"/>
    </source>
</evidence>
<comment type="caution">
    <text evidence="23">The sequence shown here is derived from an EMBL/GenBank/DDBJ whole genome shotgun (WGS) entry which is preliminary data.</text>
</comment>
<evidence type="ECO:0000256" key="3">
    <source>
        <dbReference type="ARBA" id="ARBA00001941"/>
    </source>
</evidence>
<dbReference type="AlphaFoldDB" id="A0A7Z7YF84"/>
<dbReference type="InterPro" id="IPR005478">
    <property type="entry name" value="Transketolase_bac-like"/>
</dbReference>
<keyword evidence="9 18" id="KW-0479">Metal-binding</keyword>
<protein>
    <recommendedName>
        <fullName evidence="7 14">Transketolase</fullName>
        <ecNumber evidence="7 14">2.2.1.1</ecNumber>
    </recommendedName>
</protein>
<feature type="binding site" evidence="17">
    <location>
        <position position="200"/>
    </location>
    <ligand>
        <name>thiamine diphosphate</name>
        <dbReference type="ChEBI" id="CHEBI:58937"/>
    </ligand>
</feature>
<evidence type="ECO:0000256" key="17">
    <source>
        <dbReference type="PIRSR" id="PIRSR605478-3"/>
    </source>
</evidence>
<feature type="binding site" evidence="16">
    <location>
        <position position="276"/>
    </location>
    <ligand>
        <name>substrate</name>
    </ligand>
</feature>
<evidence type="ECO:0000256" key="5">
    <source>
        <dbReference type="ARBA" id="ARBA00007131"/>
    </source>
</evidence>
<evidence type="ECO:0000256" key="4">
    <source>
        <dbReference type="ARBA" id="ARBA00002931"/>
    </source>
</evidence>
<name>A0A7Z7YF84_VIBCL</name>
<comment type="function">
    <text evidence="4 20">Catalyzes the transfer of a two-carbon ketol group from a ketose donor to an aldose acceptor, via a covalent intermediate with the cofactor thiamine pyrophosphate.</text>
</comment>
<keyword evidence="10 20" id="KW-0106">Calcium</keyword>
<evidence type="ECO:0000256" key="11">
    <source>
        <dbReference type="ARBA" id="ARBA00022842"/>
    </source>
</evidence>
<feature type="domain" description="Transketolase-like pyrimidine-binding" evidence="22">
    <location>
        <begin position="370"/>
        <end position="541"/>
    </location>
</feature>
<dbReference type="Pfam" id="PF02779">
    <property type="entry name" value="Transket_pyr"/>
    <property type="match status" value="1"/>
</dbReference>
<comment type="cofactor">
    <cofactor evidence="17">
        <name>thiamine diphosphate</name>
        <dbReference type="ChEBI" id="CHEBI:58937"/>
    </cofactor>
    <text evidence="17">Binds 1 thiamine pyrophosphate per subunit. During the reaction, the substrate forms a covalent intermediate with the cofactor.</text>
</comment>
<keyword evidence="8 20" id="KW-0808">Transferase</keyword>
<dbReference type="InterPro" id="IPR029061">
    <property type="entry name" value="THDP-binding"/>
</dbReference>
<feature type="binding site" evidence="18">
    <location>
        <position position="200"/>
    </location>
    <ligand>
        <name>Mg(2+)</name>
        <dbReference type="ChEBI" id="CHEBI:18420"/>
    </ligand>
</feature>
<comment type="similarity">
    <text evidence="5 20">Belongs to the transketolase family.</text>
</comment>
<dbReference type="Pfam" id="PF22613">
    <property type="entry name" value="Transketolase_C_1"/>
    <property type="match status" value="1"/>
</dbReference>
<proteinExistence type="inferred from homology"/>
<comment type="catalytic activity">
    <reaction evidence="13 20">
        <text>D-sedoheptulose 7-phosphate + D-glyceraldehyde 3-phosphate = aldehydo-D-ribose 5-phosphate + D-xylulose 5-phosphate</text>
        <dbReference type="Rhea" id="RHEA:10508"/>
        <dbReference type="ChEBI" id="CHEBI:57483"/>
        <dbReference type="ChEBI" id="CHEBI:57737"/>
        <dbReference type="ChEBI" id="CHEBI:58273"/>
        <dbReference type="ChEBI" id="CHEBI:59776"/>
        <dbReference type="EC" id="2.2.1.1"/>
    </reaction>
</comment>
<dbReference type="PROSITE" id="PS00801">
    <property type="entry name" value="TRANSKETOLASE_1"/>
    <property type="match status" value="1"/>
</dbReference>
<feature type="binding site" evidence="18">
    <location>
        <position position="202"/>
    </location>
    <ligand>
        <name>Mg(2+)</name>
        <dbReference type="ChEBI" id="CHEBI:18420"/>
    </ligand>
</feature>
<keyword evidence="11 18" id="KW-0460">Magnesium</keyword>
<organism evidence="23 24">
    <name type="scientific">Vibrio cholerae</name>
    <dbReference type="NCBI Taxonomy" id="666"/>
    <lineage>
        <taxon>Bacteria</taxon>
        <taxon>Pseudomonadati</taxon>
        <taxon>Pseudomonadota</taxon>
        <taxon>Gammaproteobacteria</taxon>
        <taxon>Vibrionales</taxon>
        <taxon>Vibrionaceae</taxon>
        <taxon>Vibrio</taxon>
    </lineage>
</organism>
<feature type="binding site" evidence="18">
    <location>
        <position position="170"/>
    </location>
    <ligand>
        <name>Mg(2+)</name>
        <dbReference type="ChEBI" id="CHEBI:18420"/>
    </ligand>
</feature>
<evidence type="ECO:0000256" key="18">
    <source>
        <dbReference type="PIRSR" id="PIRSR605478-4"/>
    </source>
</evidence>
<feature type="binding site" evidence="17">
    <location>
        <position position="453"/>
    </location>
    <ligand>
        <name>thiamine diphosphate</name>
        <dbReference type="ChEBI" id="CHEBI:58937"/>
    </ligand>
</feature>
<comment type="cofactor">
    <cofactor evidence="18">
        <name>Mg(2+)</name>
        <dbReference type="ChEBI" id="CHEBI:18420"/>
    </cofactor>
    <text evidence="18">Binds 1 Mg(2+) ion per subunit. Can also utilize other divalent metal cations, such as Ca(2+), Mn(2+) and Co(2+).</text>
</comment>
<dbReference type="InterPro" id="IPR049557">
    <property type="entry name" value="Transketolase_CS"/>
</dbReference>
<dbReference type="InterPro" id="IPR055152">
    <property type="entry name" value="Transketolase-like_C_2"/>
</dbReference>
<feature type="binding site" evidence="16">
    <location>
        <position position="41"/>
    </location>
    <ligand>
        <name>substrate</name>
    </ligand>
</feature>
<evidence type="ECO:0000256" key="1">
    <source>
        <dbReference type="ARBA" id="ARBA00001913"/>
    </source>
</evidence>
<keyword evidence="21" id="KW-0812">Transmembrane</keyword>
<feature type="binding site" evidence="17">
    <location>
        <position position="81"/>
    </location>
    <ligand>
        <name>thiamine diphosphate</name>
        <dbReference type="ChEBI" id="CHEBI:58937"/>
    </ligand>
</feature>
<evidence type="ECO:0000256" key="14">
    <source>
        <dbReference type="NCBIfam" id="TIGR00232"/>
    </source>
</evidence>
<comment type="cofactor">
    <cofactor evidence="1">
        <name>Ca(2+)</name>
        <dbReference type="ChEBI" id="CHEBI:29108"/>
    </cofactor>
</comment>
<dbReference type="Proteomes" id="UP000294145">
    <property type="component" value="Unassembled WGS sequence"/>
</dbReference>
<keyword evidence="21" id="KW-0472">Membrane</keyword>
<evidence type="ECO:0000256" key="9">
    <source>
        <dbReference type="ARBA" id="ARBA00022723"/>
    </source>
</evidence>
<feature type="binding site" evidence="17">
    <location>
        <position position="276"/>
    </location>
    <ligand>
        <name>thiamine diphosphate</name>
        <dbReference type="ChEBI" id="CHEBI:58937"/>
    </ligand>
</feature>
<evidence type="ECO:0000256" key="7">
    <source>
        <dbReference type="ARBA" id="ARBA00013152"/>
    </source>
</evidence>
<evidence type="ECO:0000256" key="12">
    <source>
        <dbReference type="ARBA" id="ARBA00023052"/>
    </source>
</evidence>
<evidence type="ECO:0000256" key="6">
    <source>
        <dbReference type="ARBA" id="ARBA00011738"/>
    </source>
</evidence>
<comment type="subunit">
    <text evidence="6 20">Homodimer.</text>
</comment>
<dbReference type="PANTHER" id="PTHR43522">
    <property type="entry name" value="TRANSKETOLASE"/>
    <property type="match status" value="1"/>
</dbReference>
<dbReference type="InterPro" id="IPR005474">
    <property type="entry name" value="Transketolase_N"/>
</dbReference>
<dbReference type="GO" id="GO:0004802">
    <property type="term" value="F:transketolase activity"/>
    <property type="evidence" value="ECO:0007669"/>
    <property type="project" value="UniProtKB-UniRule"/>
</dbReference>
<evidence type="ECO:0000256" key="15">
    <source>
        <dbReference type="PIRSR" id="PIRSR605478-1"/>
    </source>
</evidence>
<dbReference type="SUPFAM" id="SSF52518">
    <property type="entry name" value="Thiamin diphosphate-binding fold (THDP-binding)"/>
    <property type="match status" value="2"/>
</dbReference>
<evidence type="ECO:0000313" key="24">
    <source>
        <dbReference type="Proteomes" id="UP000294145"/>
    </source>
</evidence>
<dbReference type="FunFam" id="3.40.50.970:FF:000003">
    <property type="entry name" value="Transketolase"/>
    <property type="match status" value="1"/>
</dbReference>
<dbReference type="GO" id="GO:0005829">
    <property type="term" value="C:cytosol"/>
    <property type="evidence" value="ECO:0007669"/>
    <property type="project" value="TreeGrafter"/>
</dbReference>
<feature type="binding site" evidence="17">
    <location>
        <begin position="129"/>
        <end position="131"/>
    </location>
    <ligand>
        <name>thiamine diphosphate</name>
        <dbReference type="ChEBI" id="CHEBI:58937"/>
    </ligand>
</feature>
<dbReference type="Gene3D" id="3.40.50.920">
    <property type="match status" value="1"/>
</dbReference>
<feature type="binding site" evidence="16">
    <location>
        <position position="536"/>
    </location>
    <ligand>
        <name>substrate</name>
    </ligand>
</feature>
<dbReference type="NCBIfam" id="TIGR00232">
    <property type="entry name" value="tktlase_bact"/>
    <property type="match status" value="1"/>
</dbReference>
<dbReference type="InterPro" id="IPR033247">
    <property type="entry name" value="Transketolase_fam"/>
</dbReference>
<gene>
    <name evidence="23" type="primary">tkt</name>
    <name evidence="23" type="ORF">EYB64_06055</name>
</gene>
<dbReference type="FunFam" id="3.40.50.970:FF:000004">
    <property type="entry name" value="Transketolase"/>
    <property type="match status" value="1"/>
</dbReference>
<comment type="cofactor">
    <cofactor evidence="20">
        <name>Mg(2+)</name>
        <dbReference type="ChEBI" id="CHEBI:18420"/>
    </cofactor>
    <cofactor evidence="20">
        <name>Ca(2+)</name>
        <dbReference type="ChEBI" id="CHEBI:29108"/>
    </cofactor>
    <cofactor evidence="20">
        <name>Mn(2+)</name>
        <dbReference type="ChEBI" id="CHEBI:29035"/>
    </cofactor>
    <cofactor evidence="20">
        <name>Co(2+)</name>
        <dbReference type="ChEBI" id="CHEBI:48828"/>
    </cofactor>
    <text evidence="20">Binds 1 Mg(2+) ion per subunit. Can also utilize other divalent metal cations, such as Ca(2+), Mn(2+) and Co(2+).</text>
</comment>
<keyword evidence="12 17" id="KW-0786">Thiamine pyrophosphate</keyword>
<evidence type="ECO:0000259" key="22">
    <source>
        <dbReference type="SMART" id="SM00861"/>
    </source>
</evidence>
<feature type="active site" description="Proton donor" evidence="15">
    <location>
        <position position="427"/>
    </location>
</feature>
<evidence type="ECO:0000256" key="13">
    <source>
        <dbReference type="ARBA" id="ARBA00049473"/>
    </source>
</evidence>
<feature type="binding site" evidence="16">
    <location>
        <position position="489"/>
    </location>
    <ligand>
        <name>substrate</name>
    </ligand>
</feature>
<dbReference type="SUPFAM" id="SSF52922">
    <property type="entry name" value="TK C-terminal domain-like"/>
    <property type="match status" value="1"/>
</dbReference>
<feature type="binding site" evidence="16">
    <location>
        <position position="485"/>
    </location>
    <ligand>
        <name>substrate</name>
    </ligand>
</feature>